<evidence type="ECO:0000313" key="2">
    <source>
        <dbReference type="RefSeq" id="XP_009778316.1"/>
    </source>
</evidence>
<dbReference type="AlphaFoldDB" id="A0A1U7WM09"/>
<sequence>MERRCDTNSITPSSKLIPSTLVHTVPPVSELVPPAQKYSKLAPPLERLVAP</sequence>
<accession>A0A1U7WM09</accession>
<evidence type="ECO:0000313" key="1">
    <source>
        <dbReference type="Proteomes" id="UP000189701"/>
    </source>
</evidence>
<reference evidence="2" key="2">
    <citation type="submission" date="2025-08" db="UniProtKB">
        <authorList>
            <consortium name="RefSeq"/>
        </authorList>
    </citation>
    <scope>IDENTIFICATION</scope>
    <source>
        <tissue evidence="2">Leaf</tissue>
    </source>
</reference>
<reference evidence="1" key="1">
    <citation type="journal article" date="2013" name="Genome Biol.">
        <title>Reference genomes and transcriptomes of Nicotiana sylvestris and Nicotiana tomentosiformis.</title>
        <authorList>
            <person name="Sierro N."/>
            <person name="Battey J.N."/>
            <person name="Ouadi S."/>
            <person name="Bovet L."/>
            <person name="Goepfert S."/>
            <person name="Bakaher N."/>
            <person name="Peitsch M.C."/>
            <person name="Ivanov N.V."/>
        </authorList>
    </citation>
    <scope>NUCLEOTIDE SEQUENCE [LARGE SCALE GENOMIC DNA]</scope>
</reference>
<organism evidence="1 2">
    <name type="scientific">Nicotiana sylvestris</name>
    <name type="common">Wood tobacco</name>
    <name type="synonym">South American tobacco</name>
    <dbReference type="NCBI Taxonomy" id="4096"/>
    <lineage>
        <taxon>Eukaryota</taxon>
        <taxon>Viridiplantae</taxon>
        <taxon>Streptophyta</taxon>
        <taxon>Embryophyta</taxon>
        <taxon>Tracheophyta</taxon>
        <taxon>Spermatophyta</taxon>
        <taxon>Magnoliopsida</taxon>
        <taxon>eudicotyledons</taxon>
        <taxon>Gunneridae</taxon>
        <taxon>Pentapetalae</taxon>
        <taxon>asterids</taxon>
        <taxon>lamiids</taxon>
        <taxon>Solanales</taxon>
        <taxon>Solanaceae</taxon>
        <taxon>Nicotianoideae</taxon>
        <taxon>Nicotianeae</taxon>
        <taxon>Nicotiana</taxon>
    </lineage>
</organism>
<name>A0A1U7WM09_NICSY</name>
<keyword evidence="1" id="KW-1185">Reference proteome</keyword>
<dbReference type="RefSeq" id="XP_009778316.1">
    <property type="nucleotide sequence ID" value="XM_009780014.1"/>
</dbReference>
<dbReference type="Proteomes" id="UP000189701">
    <property type="component" value="Unplaced"/>
</dbReference>
<gene>
    <name evidence="2" type="primary">LOC104227709</name>
</gene>
<proteinExistence type="predicted"/>
<protein>
    <submittedName>
        <fullName evidence="2">Uncharacterized protein LOC104227709</fullName>
    </submittedName>
</protein>